<dbReference type="Proteomes" id="UP001208656">
    <property type="component" value="Unassembled WGS sequence"/>
</dbReference>
<feature type="binding site" evidence="2">
    <location>
        <begin position="26"/>
        <end position="29"/>
    </location>
    <ligand>
        <name>substrate</name>
    </ligand>
</feature>
<dbReference type="InterPro" id="IPR050262">
    <property type="entry name" value="Ribose-5P_isomerase"/>
</dbReference>
<evidence type="ECO:0000256" key="2">
    <source>
        <dbReference type="HAMAP-Rule" id="MF_00170"/>
    </source>
</evidence>
<dbReference type="NCBIfam" id="TIGR00021">
    <property type="entry name" value="rpiA"/>
    <property type="match status" value="1"/>
</dbReference>
<accession>A0ABT2WI18</accession>
<dbReference type="SUPFAM" id="SSF75445">
    <property type="entry name" value="D-ribose-5-phosphate isomerase (RpiA), lid domain"/>
    <property type="match status" value="1"/>
</dbReference>
<dbReference type="PANTHER" id="PTHR43748">
    <property type="entry name" value="RIBOSE-5-PHOSPHATE ISOMERASE 3, CHLOROPLASTIC-RELATED"/>
    <property type="match status" value="1"/>
</dbReference>
<comment type="pathway">
    <text evidence="2">Carbohydrate degradation; pentose phosphate pathway; D-ribose 5-phosphate from D-ribulose 5-phosphate (non-oxidative stage): step 1/1.</text>
</comment>
<feature type="binding site" evidence="2">
    <location>
        <begin position="81"/>
        <end position="84"/>
    </location>
    <ligand>
        <name>substrate</name>
    </ligand>
</feature>
<dbReference type="EC" id="5.3.1.6" evidence="2"/>
<evidence type="ECO:0000313" key="3">
    <source>
        <dbReference type="EMBL" id="MCU9595303.1"/>
    </source>
</evidence>
<evidence type="ECO:0000256" key="1">
    <source>
        <dbReference type="ARBA" id="ARBA00023235"/>
    </source>
</evidence>
<gene>
    <name evidence="2 3" type="primary">rpiA</name>
    <name evidence="3" type="ORF">OEV82_12715</name>
</gene>
<comment type="catalytic activity">
    <reaction evidence="2">
        <text>aldehydo-D-ribose 5-phosphate = D-ribulose 5-phosphate</text>
        <dbReference type="Rhea" id="RHEA:14657"/>
        <dbReference type="ChEBI" id="CHEBI:58121"/>
        <dbReference type="ChEBI" id="CHEBI:58273"/>
        <dbReference type="EC" id="5.3.1.6"/>
    </reaction>
</comment>
<dbReference type="Gene3D" id="3.40.50.1360">
    <property type="match status" value="1"/>
</dbReference>
<dbReference type="GO" id="GO:0004751">
    <property type="term" value="F:ribose-5-phosphate isomerase activity"/>
    <property type="evidence" value="ECO:0007669"/>
    <property type="project" value="UniProtKB-EC"/>
</dbReference>
<dbReference type="InterPro" id="IPR004788">
    <property type="entry name" value="Ribose5P_isomerase_type_A"/>
</dbReference>
<dbReference type="Gene3D" id="3.30.70.260">
    <property type="match status" value="1"/>
</dbReference>
<dbReference type="Pfam" id="PF06026">
    <property type="entry name" value="Rib_5-P_isom_A"/>
    <property type="match status" value="1"/>
</dbReference>
<feature type="active site" description="Proton acceptor" evidence="2">
    <location>
        <position position="103"/>
    </location>
</feature>
<comment type="similarity">
    <text evidence="2">Belongs to the ribose 5-phosphate isomerase family.</text>
</comment>
<keyword evidence="1 2" id="KW-0413">Isomerase</keyword>
<dbReference type="CDD" id="cd01398">
    <property type="entry name" value="RPI_A"/>
    <property type="match status" value="1"/>
</dbReference>
<dbReference type="PANTHER" id="PTHR43748:SF3">
    <property type="entry name" value="RIBOSE-5-PHOSPHATE ISOMERASE 3, CHLOROPLASTIC-RELATED"/>
    <property type="match status" value="1"/>
</dbReference>
<feature type="binding site" evidence="2">
    <location>
        <begin position="94"/>
        <end position="97"/>
    </location>
    <ligand>
        <name>substrate</name>
    </ligand>
</feature>
<dbReference type="NCBIfam" id="NF001924">
    <property type="entry name" value="PRK00702.1"/>
    <property type="match status" value="1"/>
</dbReference>
<sequence length="226" mass="24714">MHLEKKIAGEKAVEFIEDGMTIGLGTGSTVYWFIQKLGELVSKGLNVKGIPTSKNTEQLARSLGIPIVSFQEIDNIHVAIDGADEVDEKLNAIKGGGGALVREKIIAEFANQFIIVVDQSKCSKQLGNHFLPVEVTPFGWQGTANNIAAFGCEVKLRQVGNKTFISDNNNYILDCYFKKINDASLLHQRIKMLTGVVDTGLFIDLADMVIVGKGNETEIIKKFAND</sequence>
<dbReference type="InterPro" id="IPR020672">
    <property type="entry name" value="Ribose5P_isomerase_typA_subgr"/>
</dbReference>
<dbReference type="EMBL" id="JAOUSE010000047">
    <property type="protein sequence ID" value="MCU9595303.1"/>
    <property type="molecule type" value="Genomic_DNA"/>
</dbReference>
<name>A0ABT2WI18_9BACI</name>
<reference evidence="3 4" key="1">
    <citation type="submission" date="2022-10" db="EMBL/GenBank/DDBJ databases">
        <title>Description of Fervidibacillus gen. nov. in the family Fervidibacillaceae fam. nov. with two species, Fervidibacillus albus sp. nov., and Fervidibacillus halotolerans sp. nov., isolated from tidal flat sediments.</title>
        <authorList>
            <person name="Kwon K.K."/>
            <person name="Yang S.-H."/>
        </authorList>
    </citation>
    <scope>NUCLEOTIDE SEQUENCE [LARGE SCALE GENOMIC DNA]</scope>
    <source>
        <strain evidence="3 4">DSM 23332</strain>
    </source>
</reference>
<comment type="caution">
    <text evidence="3">The sequence shown here is derived from an EMBL/GenBank/DDBJ whole genome shotgun (WGS) entry which is preliminary data.</text>
</comment>
<proteinExistence type="inferred from homology"/>
<organism evidence="3 4">
    <name type="scientific">Pallidibacillus thermolactis</name>
    <dbReference type="NCBI Taxonomy" id="251051"/>
    <lineage>
        <taxon>Bacteria</taxon>
        <taxon>Bacillati</taxon>
        <taxon>Bacillota</taxon>
        <taxon>Bacilli</taxon>
        <taxon>Bacillales</taxon>
        <taxon>Bacillaceae</taxon>
        <taxon>Pallidibacillus</taxon>
    </lineage>
</organism>
<evidence type="ECO:0000313" key="4">
    <source>
        <dbReference type="Proteomes" id="UP001208656"/>
    </source>
</evidence>
<dbReference type="SUPFAM" id="SSF100950">
    <property type="entry name" value="NagB/RpiA/CoA transferase-like"/>
    <property type="match status" value="1"/>
</dbReference>
<comment type="function">
    <text evidence="2">Catalyzes the reversible conversion of ribose-5-phosphate to ribulose 5-phosphate.</text>
</comment>
<dbReference type="InterPro" id="IPR037171">
    <property type="entry name" value="NagB/RpiA_transferase-like"/>
</dbReference>
<feature type="binding site" evidence="2">
    <location>
        <position position="121"/>
    </location>
    <ligand>
        <name>substrate</name>
    </ligand>
</feature>
<comment type="subunit">
    <text evidence="2">Homodimer.</text>
</comment>
<dbReference type="HAMAP" id="MF_00170">
    <property type="entry name" value="Rib_5P_isom_A"/>
    <property type="match status" value="1"/>
</dbReference>
<keyword evidence="4" id="KW-1185">Reference proteome</keyword>
<protein>
    <recommendedName>
        <fullName evidence="2">Ribose-5-phosphate isomerase A</fullName>
        <ecNumber evidence="2">5.3.1.6</ecNumber>
    </recommendedName>
    <alternativeName>
        <fullName evidence="2">Phosphoriboisomerase A</fullName>
        <shortName evidence="2">PRI</shortName>
    </alternativeName>
</protein>